<proteinExistence type="predicted"/>
<dbReference type="Proteomes" id="UP001642484">
    <property type="component" value="Unassembled WGS sequence"/>
</dbReference>
<protein>
    <recommendedName>
        <fullName evidence="5">Transmembrane protein</fullName>
    </recommendedName>
</protein>
<name>A0ABP0P0C7_9DINO</name>
<keyword evidence="4" id="KW-1185">Reference proteome</keyword>
<accession>A0ABP0P0C7</accession>
<feature type="transmembrane region" description="Helical" evidence="2">
    <location>
        <begin position="476"/>
        <end position="496"/>
    </location>
</feature>
<gene>
    <name evidence="3" type="ORF">CCMP2556_LOCUS34178</name>
</gene>
<keyword evidence="2" id="KW-1133">Transmembrane helix</keyword>
<evidence type="ECO:0000256" key="2">
    <source>
        <dbReference type="SAM" id="Phobius"/>
    </source>
</evidence>
<evidence type="ECO:0008006" key="5">
    <source>
        <dbReference type="Google" id="ProtNLM"/>
    </source>
</evidence>
<feature type="transmembrane region" description="Helical" evidence="2">
    <location>
        <begin position="369"/>
        <end position="387"/>
    </location>
</feature>
<feature type="transmembrane region" description="Helical" evidence="2">
    <location>
        <begin position="229"/>
        <end position="252"/>
    </location>
</feature>
<keyword evidence="2" id="KW-0812">Transmembrane</keyword>
<feature type="region of interest" description="Disordered" evidence="1">
    <location>
        <begin position="1"/>
        <end position="22"/>
    </location>
</feature>
<organism evidence="3 4">
    <name type="scientific">Durusdinium trenchii</name>
    <dbReference type="NCBI Taxonomy" id="1381693"/>
    <lineage>
        <taxon>Eukaryota</taxon>
        <taxon>Sar</taxon>
        <taxon>Alveolata</taxon>
        <taxon>Dinophyceae</taxon>
        <taxon>Suessiales</taxon>
        <taxon>Symbiodiniaceae</taxon>
        <taxon>Durusdinium</taxon>
    </lineage>
</organism>
<feature type="transmembrane region" description="Helical" evidence="2">
    <location>
        <begin position="399"/>
        <end position="426"/>
    </location>
</feature>
<dbReference type="EMBL" id="CAXAMN010022450">
    <property type="protein sequence ID" value="CAK9069492.1"/>
    <property type="molecule type" value="Genomic_DNA"/>
</dbReference>
<feature type="transmembrane region" description="Helical" evidence="2">
    <location>
        <begin position="102"/>
        <end position="125"/>
    </location>
</feature>
<comment type="caution">
    <text evidence="3">The sequence shown here is derived from an EMBL/GenBank/DDBJ whole genome shotgun (WGS) entry which is preliminary data.</text>
</comment>
<keyword evidence="2" id="KW-0472">Membrane</keyword>
<reference evidence="3 4" key="1">
    <citation type="submission" date="2024-02" db="EMBL/GenBank/DDBJ databases">
        <authorList>
            <person name="Chen Y."/>
            <person name="Shah S."/>
            <person name="Dougan E. K."/>
            <person name="Thang M."/>
            <person name="Chan C."/>
        </authorList>
    </citation>
    <scope>NUCLEOTIDE SEQUENCE [LARGE SCALE GENOMIC DNA]</scope>
</reference>
<sequence>MAVEKNVGIGRSLEGDDSAERDARQTQVATYVARMEISDPDVLRATRAHCAFRGCAQALRPEHGGNLYHESFVSEKISCFWSHSWHGGPWTKILTLLLHHNGLAAVLSGFFAALVAMLLFGLGLLRGIPRNSDAPDMQWSTWSLGSGLLIAVLVVVFWRSQQLIFLDRICIDRDDREQKRASIFSLGGILKKSKEMLVLWDSTWSGRLWCVFELAAFLKSQQSSSEKVLLIRPTFLGPCSMVLFFGSFFMMLPVTTMSFNQSWGPFGLIVRALGALLFVFIAGTFISLALRAYFRSVERLLEELRNISVENCRCACCDLDHTMDGANLLCDREIVKECVSIWFGSLEAFEESIRSELSDAMATGLKDRVFTRGWSLSVTTPILWAYFDVAVSWAAAGDVLWFFLILLDGWVLWFLCGPIYADYLTFITCRYCRRARSTCGEILKNTGIVLLGSGGFLVIAGSYVLCQGFIPFEKEWYGAAVFGGSWLTVATIHLLYKVSRNKSHSARRYRLGIRS</sequence>
<feature type="transmembrane region" description="Helical" evidence="2">
    <location>
        <begin position="137"/>
        <end position="158"/>
    </location>
</feature>
<feature type="transmembrane region" description="Helical" evidence="2">
    <location>
        <begin position="447"/>
        <end position="470"/>
    </location>
</feature>
<evidence type="ECO:0000313" key="3">
    <source>
        <dbReference type="EMBL" id="CAK9069492.1"/>
    </source>
</evidence>
<evidence type="ECO:0000256" key="1">
    <source>
        <dbReference type="SAM" id="MobiDB-lite"/>
    </source>
</evidence>
<feature type="transmembrane region" description="Helical" evidence="2">
    <location>
        <begin position="272"/>
        <end position="294"/>
    </location>
</feature>
<evidence type="ECO:0000313" key="4">
    <source>
        <dbReference type="Proteomes" id="UP001642484"/>
    </source>
</evidence>